<dbReference type="Proteomes" id="UP000198906">
    <property type="component" value="Unassembled WGS sequence"/>
</dbReference>
<proteinExistence type="predicted"/>
<gene>
    <name evidence="1" type="ORF">GA0074694_4021</name>
</gene>
<name>A0A1C6S5U4_9ACTN</name>
<dbReference type="AlphaFoldDB" id="A0A1C6S5U4"/>
<evidence type="ECO:0000313" key="1">
    <source>
        <dbReference type="EMBL" id="SCL24748.1"/>
    </source>
</evidence>
<organism evidence="1 2">
    <name type="scientific">Micromonospora inyonensis</name>
    <dbReference type="NCBI Taxonomy" id="47866"/>
    <lineage>
        <taxon>Bacteria</taxon>
        <taxon>Bacillati</taxon>
        <taxon>Actinomycetota</taxon>
        <taxon>Actinomycetes</taxon>
        <taxon>Micromonosporales</taxon>
        <taxon>Micromonosporaceae</taxon>
        <taxon>Micromonospora</taxon>
    </lineage>
</organism>
<evidence type="ECO:0000313" key="2">
    <source>
        <dbReference type="Proteomes" id="UP000198906"/>
    </source>
</evidence>
<sequence length="31" mass="3539">MIGLTDEELLAEMRAAVDFRARRRTRFAVSG</sequence>
<accession>A0A1C6S5U4</accession>
<dbReference type="EMBL" id="FMHU01000002">
    <property type="protein sequence ID" value="SCL24748.1"/>
    <property type="molecule type" value="Genomic_DNA"/>
</dbReference>
<reference evidence="2" key="1">
    <citation type="submission" date="2016-06" db="EMBL/GenBank/DDBJ databases">
        <authorList>
            <person name="Varghese N."/>
        </authorList>
    </citation>
    <scope>NUCLEOTIDE SEQUENCE [LARGE SCALE GENOMIC DNA]</scope>
    <source>
        <strain evidence="2">DSM 46123</strain>
    </source>
</reference>
<keyword evidence="2" id="KW-1185">Reference proteome</keyword>
<protein>
    <submittedName>
        <fullName evidence="1">Uncharacterized protein</fullName>
    </submittedName>
</protein>
<dbReference type="STRING" id="47866.GA0074694_4021"/>